<dbReference type="Proteomes" id="UP000887013">
    <property type="component" value="Unassembled WGS sequence"/>
</dbReference>
<evidence type="ECO:0000256" key="1">
    <source>
        <dbReference type="SAM" id="MobiDB-lite"/>
    </source>
</evidence>
<name>A0A8X6UAB2_NEPPI</name>
<evidence type="ECO:0000313" key="2">
    <source>
        <dbReference type="EMBL" id="GFT96921.1"/>
    </source>
</evidence>
<sequence>MNGKEYTISINKLKPAHLVTDLVDPSNVSGSTSTGDVMHKAVGTNSGTTIATYASNAATAKDTMHKESTVSSDSAIAASTPRTRTGHCVHFSKRY</sequence>
<reference evidence="2" key="1">
    <citation type="submission" date="2020-08" db="EMBL/GenBank/DDBJ databases">
        <title>Multicomponent nature underlies the extraordinary mechanical properties of spider dragline silk.</title>
        <authorList>
            <person name="Kono N."/>
            <person name="Nakamura H."/>
            <person name="Mori M."/>
            <person name="Yoshida Y."/>
            <person name="Ohtoshi R."/>
            <person name="Malay A.D."/>
            <person name="Moran D.A.P."/>
            <person name="Tomita M."/>
            <person name="Numata K."/>
            <person name="Arakawa K."/>
        </authorList>
    </citation>
    <scope>NUCLEOTIDE SEQUENCE</scope>
</reference>
<dbReference type="EMBL" id="BMAW01075419">
    <property type="protein sequence ID" value="GFT96921.1"/>
    <property type="molecule type" value="Genomic_DNA"/>
</dbReference>
<proteinExistence type="predicted"/>
<protein>
    <submittedName>
        <fullName evidence="2">Uncharacterized protein</fullName>
    </submittedName>
</protein>
<evidence type="ECO:0000313" key="3">
    <source>
        <dbReference type="Proteomes" id="UP000887013"/>
    </source>
</evidence>
<organism evidence="2 3">
    <name type="scientific">Nephila pilipes</name>
    <name type="common">Giant wood spider</name>
    <name type="synonym">Nephila maculata</name>
    <dbReference type="NCBI Taxonomy" id="299642"/>
    <lineage>
        <taxon>Eukaryota</taxon>
        <taxon>Metazoa</taxon>
        <taxon>Ecdysozoa</taxon>
        <taxon>Arthropoda</taxon>
        <taxon>Chelicerata</taxon>
        <taxon>Arachnida</taxon>
        <taxon>Araneae</taxon>
        <taxon>Araneomorphae</taxon>
        <taxon>Entelegynae</taxon>
        <taxon>Araneoidea</taxon>
        <taxon>Nephilidae</taxon>
        <taxon>Nephila</taxon>
    </lineage>
</organism>
<accession>A0A8X6UAB2</accession>
<comment type="caution">
    <text evidence="2">The sequence shown here is derived from an EMBL/GenBank/DDBJ whole genome shotgun (WGS) entry which is preliminary data.</text>
</comment>
<keyword evidence="3" id="KW-1185">Reference proteome</keyword>
<dbReference type="AlphaFoldDB" id="A0A8X6UAB2"/>
<feature type="region of interest" description="Disordered" evidence="1">
    <location>
        <begin position="64"/>
        <end position="95"/>
    </location>
</feature>
<feature type="compositionally biased region" description="Basic residues" evidence="1">
    <location>
        <begin position="84"/>
        <end position="95"/>
    </location>
</feature>
<gene>
    <name evidence="2" type="ORF">NPIL_169371</name>
</gene>